<dbReference type="SUPFAM" id="SSF56784">
    <property type="entry name" value="HAD-like"/>
    <property type="match status" value="1"/>
</dbReference>
<dbReference type="GO" id="GO:0035091">
    <property type="term" value="F:phosphatidylinositol binding"/>
    <property type="evidence" value="ECO:0007669"/>
    <property type="project" value="TreeGrafter"/>
</dbReference>
<reference evidence="2" key="1">
    <citation type="submission" date="2020-04" db="EMBL/GenBank/DDBJ databases">
        <authorList>
            <person name="Alioto T."/>
            <person name="Alioto T."/>
            <person name="Gomez Garrido J."/>
        </authorList>
    </citation>
    <scope>NUCLEOTIDE SEQUENCE</scope>
    <source>
        <strain evidence="2">A484AB</strain>
    </source>
</reference>
<evidence type="ECO:0000256" key="1">
    <source>
        <dbReference type="SAM" id="MobiDB-lite"/>
    </source>
</evidence>
<organism evidence="2 3">
    <name type="scientific">Paramuricea clavata</name>
    <name type="common">Red gorgonian</name>
    <name type="synonym">Violescent sea-whip</name>
    <dbReference type="NCBI Taxonomy" id="317549"/>
    <lineage>
        <taxon>Eukaryota</taxon>
        <taxon>Metazoa</taxon>
        <taxon>Cnidaria</taxon>
        <taxon>Anthozoa</taxon>
        <taxon>Octocorallia</taxon>
        <taxon>Malacalcyonacea</taxon>
        <taxon>Plexauridae</taxon>
        <taxon>Paramuricea</taxon>
    </lineage>
</organism>
<comment type="caution">
    <text evidence="2">The sequence shown here is derived from an EMBL/GenBank/DDBJ whole genome shotgun (WGS) entry which is preliminary data.</text>
</comment>
<protein>
    <submittedName>
        <fullName evidence="2">Uncharacterized protein</fullName>
    </submittedName>
</protein>
<dbReference type="InterPro" id="IPR001666">
    <property type="entry name" value="PI_transfer"/>
</dbReference>
<dbReference type="OrthoDB" id="18453at2759"/>
<dbReference type="Proteomes" id="UP001152795">
    <property type="component" value="Unassembled WGS sequence"/>
</dbReference>
<dbReference type="GO" id="GO:0005737">
    <property type="term" value="C:cytoplasm"/>
    <property type="evidence" value="ECO:0007669"/>
    <property type="project" value="TreeGrafter"/>
</dbReference>
<evidence type="ECO:0000313" key="3">
    <source>
        <dbReference type="Proteomes" id="UP001152795"/>
    </source>
</evidence>
<dbReference type="Pfam" id="PF24694">
    <property type="entry name" value="LNS2_PITM1-3"/>
    <property type="match status" value="1"/>
</dbReference>
<feature type="region of interest" description="Disordered" evidence="1">
    <location>
        <begin position="355"/>
        <end position="382"/>
    </location>
</feature>
<keyword evidence="3" id="KW-1185">Reference proteome</keyword>
<dbReference type="InterPro" id="IPR023214">
    <property type="entry name" value="HAD_sf"/>
</dbReference>
<evidence type="ECO:0000313" key="2">
    <source>
        <dbReference type="EMBL" id="CAB4011920.1"/>
    </source>
</evidence>
<feature type="compositionally biased region" description="Basic residues" evidence="1">
    <location>
        <begin position="365"/>
        <end position="376"/>
    </location>
</feature>
<dbReference type="AlphaFoldDB" id="A0A6S7I7M7"/>
<dbReference type="InterPro" id="IPR031315">
    <property type="entry name" value="LNS2/PITP"/>
</dbReference>
<dbReference type="GO" id="GO:0008526">
    <property type="term" value="F:phosphatidylinositol transfer activity"/>
    <property type="evidence" value="ECO:0007669"/>
    <property type="project" value="TreeGrafter"/>
</dbReference>
<sequence>IFDFNVAPVQSSHGRQLERRVSSFHIANPREKWLKKRTAYKIKNLAPNHRANDAIALEGSAQVVTARFTYGPLDVAALTGEKNLAPNHRANDAIALEGSAQVVTARFTYGPLDVAALTGEKVDMYIMSFPPAGEWNLMDTVTTGSGGRASFNIPDEHKLDVGIYPTKMVVRGDHTTVDCNLAVLRANTEAVVFSIDGAFSASVSLRGRHPKVQPGAVDVVRHWQEQGYLIIYVTSRPDFQKNQVMLWMSEHNFPFGLVSFCGSLSTVDIQRHKAEYLRNLTTNMKVVIHASYGSTKDVAVYSGLGVEPNAIFVIGGKSKRNEKLATYLRDGYSTHLASLSNDPISRPAARNLRISLPRGPFGLPKRQKHSSKKYRSSHGSSS</sequence>
<dbReference type="GO" id="GO:0031210">
    <property type="term" value="F:phosphatidylcholine binding"/>
    <property type="evidence" value="ECO:0007669"/>
    <property type="project" value="TreeGrafter"/>
</dbReference>
<dbReference type="SMART" id="SM00775">
    <property type="entry name" value="LNS2"/>
    <property type="match status" value="1"/>
</dbReference>
<dbReference type="PANTHER" id="PTHR10658">
    <property type="entry name" value="PHOSPHATIDYLINOSITOL TRANSFER PROTEIN"/>
    <property type="match status" value="1"/>
</dbReference>
<dbReference type="EMBL" id="CACRXK020007314">
    <property type="protein sequence ID" value="CAB4011920.1"/>
    <property type="molecule type" value="Genomic_DNA"/>
</dbReference>
<name>A0A6S7I7M7_PARCT</name>
<dbReference type="InterPro" id="IPR036412">
    <property type="entry name" value="HAD-like_sf"/>
</dbReference>
<dbReference type="Gene3D" id="3.40.50.1000">
    <property type="entry name" value="HAD superfamily/HAD-like"/>
    <property type="match status" value="1"/>
</dbReference>
<feature type="non-terminal residue" evidence="2">
    <location>
        <position position="1"/>
    </location>
</feature>
<proteinExistence type="predicted"/>
<dbReference type="GO" id="GO:0008525">
    <property type="term" value="F:phosphatidylcholine transporter activity"/>
    <property type="evidence" value="ECO:0007669"/>
    <property type="project" value="TreeGrafter"/>
</dbReference>
<accession>A0A6S7I7M7</accession>
<dbReference type="PANTHER" id="PTHR10658:SF81">
    <property type="entry name" value="PROTEIN RETINAL DEGENERATION B"/>
    <property type="match status" value="1"/>
</dbReference>
<gene>
    <name evidence="2" type="ORF">PACLA_8A048529</name>
</gene>
<dbReference type="Pfam" id="PF24695">
    <property type="entry name" value="PITM1-3"/>
    <property type="match status" value="2"/>
</dbReference>